<dbReference type="EMBL" id="JASBWS010000004">
    <property type="protein sequence ID" value="KAJ9116028.1"/>
    <property type="molecule type" value="Genomic_DNA"/>
</dbReference>
<protein>
    <submittedName>
        <fullName evidence="1">Uncharacterized protein</fullName>
    </submittedName>
</protein>
<name>A0ACC2WX31_9TREE</name>
<accession>A0ACC2WX31</accession>
<gene>
    <name evidence="1" type="ORF">QFC20_000695</name>
</gene>
<comment type="caution">
    <text evidence="1">The sequence shown here is derived from an EMBL/GenBank/DDBJ whole genome shotgun (WGS) entry which is preliminary data.</text>
</comment>
<proteinExistence type="predicted"/>
<sequence>MSEPEILSLDNSSLLQLARSLIRNKLPPSMYTPQQGVWNTTMEQEQKSLSLRARNHSDASTLVDDSGSEPAFVRPAWRDTFTRSELYILYRALMFASSPAGSKEFFNGKRISELSPSQKEVYERWAAYDGRDKRVDMVPAMILRMRIILCDELQDRGDLDVTAYLCDTLHEAIIYGNPWSMYCWELPDAFWDRWSSIFPSGKEFCGALRAWRRKDGHPGVRPFEIIMGTEARDARRQGGLELPPVGWAESLVTKMDCGTDKSAHSAPAPVSSVAASSAEQS</sequence>
<evidence type="ECO:0000313" key="1">
    <source>
        <dbReference type="EMBL" id="KAJ9116028.1"/>
    </source>
</evidence>
<organism evidence="1 2">
    <name type="scientific">Naganishia adeliensis</name>
    <dbReference type="NCBI Taxonomy" id="92952"/>
    <lineage>
        <taxon>Eukaryota</taxon>
        <taxon>Fungi</taxon>
        <taxon>Dikarya</taxon>
        <taxon>Basidiomycota</taxon>
        <taxon>Agaricomycotina</taxon>
        <taxon>Tremellomycetes</taxon>
        <taxon>Filobasidiales</taxon>
        <taxon>Filobasidiaceae</taxon>
        <taxon>Naganishia</taxon>
    </lineage>
</organism>
<dbReference type="Proteomes" id="UP001230649">
    <property type="component" value="Unassembled WGS sequence"/>
</dbReference>
<keyword evidence="2" id="KW-1185">Reference proteome</keyword>
<evidence type="ECO:0000313" key="2">
    <source>
        <dbReference type="Proteomes" id="UP001230649"/>
    </source>
</evidence>
<reference evidence="1" key="1">
    <citation type="submission" date="2023-04" db="EMBL/GenBank/DDBJ databases">
        <title>Draft Genome sequencing of Naganishia species isolated from polar environments using Oxford Nanopore Technology.</title>
        <authorList>
            <person name="Leo P."/>
            <person name="Venkateswaran K."/>
        </authorList>
    </citation>
    <scope>NUCLEOTIDE SEQUENCE</scope>
    <source>
        <strain evidence="1">MNA-CCFEE 5262</strain>
    </source>
</reference>